<sequence length="178" mass="20216">MHHATDLITIFNGLFAEKENTQLVRGDGEPIYLPVTEGGSACHQVVFAHGFFASALHEIAHWCIAGKQRRELVDYGYWYEPDGRCVEKQHEFALVEARPQAVEWVLHQACGHRFNISLDNLSVDPQAFAPFKDAVLEQITNLKLHGLPPRAAILQEALADFYEQPQNWCQYPFDVSQL</sequence>
<reference evidence="1 2" key="1">
    <citation type="submission" date="2019-11" db="EMBL/GenBank/DDBJ databases">
        <authorList>
            <person name="Holert J."/>
        </authorList>
    </citation>
    <scope>NUCLEOTIDE SEQUENCE [LARGE SCALE GENOMIC DNA]</scope>
    <source>
        <strain evidence="1">SB11_3</strain>
    </source>
</reference>
<dbReference type="EC" id="1.14.-.-" evidence="1"/>
<dbReference type="InterPro" id="IPR007411">
    <property type="entry name" value="EpmC"/>
</dbReference>
<keyword evidence="1" id="KW-0560">Oxidoreductase</keyword>
<dbReference type="AlphaFoldDB" id="A0A5S9R0Q5"/>
<dbReference type="OrthoDB" id="5298591at2"/>
<dbReference type="GO" id="GO:0016491">
    <property type="term" value="F:oxidoreductase activity"/>
    <property type="evidence" value="ECO:0007669"/>
    <property type="project" value="UniProtKB-KW"/>
</dbReference>
<dbReference type="EMBL" id="CACSIO010000061">
    <property type="protein sequence ID" value="CAA0125256.1"/>
    <property type="molecule type" value="Genomic_DNA"/>
</dbReference>
<accession>A0A5S9R0Q5</accession>
<dbReference type="Proteomes" id="UP000441399">
    <property type="component" value="Unassembled WGS sequence"/>
</dbReference>
<keyword evidence="2" id="KW-1185">Reference proteome</keyword>
<dbReference type="Pfam" id="PF04315">
    <property type="entry name" value="EpmC"/>
    <property type="match status" value="1"/>
</dbReference>
<gene>
    <name evidence="1" type="primary">epmC</name>
    <name evidence="1" type="ORF">OPDIPICF_03415</name>
</gene>
<organism evidence="1 2">
    <name type="scientific">BD1-7 clade bacterium</name>
    <dbReference type="NCBI Taxonomy" id="2029982"/>
    <lineage>
        <taxon>Bacteria</taxon>
        <taxon>Pseudomonadati</taxon>
        <taxon>Pseudomonadota</taxon>
        <taxon>Gammaproteobacteria</taxon>
        <taxon>Cellvibrionales</taxon>
        <taxon>Spongiibacteraceae</taxon>
        <taxon>BD1-7 clade</taxon>
    </lineage>
</organism>
<evidence type="ECO:0000313" key="1">
    <source>
        <dbReference type="EMBL" id="CAA0125256.1"/>
    </source>
</evidence>
<protein>
    <submittedName>
        <fullName evidence="1">Elongation factor P hydroxylase</fullName>
        <ecNumber evidence="1">1.14.-.-</ecNumber>
    </submittedName>
</protein>
<proteinExistence type="predicted"/>
<keyword evidence="1" id="KW-0251">Elongation factor</keyword>
<keyword evidence="1" id="KW-0648">Protein biosynthesis</keyword>
<evidence type="ECO:0000313" key="2">
    <source>
        <dbReference type="Proteomes" id="UP000441399"/>
    </source>
</evidence>
<dbReference type="GO" id="GO:0003746">
    <property type="term" value="F:translation elongation factor activity"/>
    <property type="evidence" value="ECO:0007669"/>
    <property type="project" value="UniProtKB-KW"/>
</dbReference>
<name>A0A5S9R0Q5_9GAMM</name>